<accession>A0A448X672</accession>
<protein>
    <submittedName>
        <fullName evidence="1">Uncharacterized protein</fullName>
    </submittedName>
</protein>
<gene>
    <name evidence="1" type="ORF">PXEA_LOCUS22485</name>
</gene>
<dbReference type="AlphaFoldDB" id="A0A448X672"/>
<reference evidence="1" key="1">
    <citation type="submission" date="2018-11" db="EMBL/GenBank/DDBJ databases">
        <authorList>
            <consortium name="Pathogen Informatics"/>
        </authorList>
    </citation>
    <scope>NUCLEOTIDE SEQUENCE</scope>
</reference>
<dbReference type="Gene3D" id="3.40.630.60">
    <property type="match status" value="1"/>
</dbReference>
<comment type="caution">
    <text evidence="1">The sequence shown here is derived from an EMBL/GenBank/DDBJ whole genome shotgun (WGS) entry which is preliminary data.</text>
</comment>
<dbReference type="EMBL" id="CAAALY010099856">
    <property type="protein sequence ID" value="VEL29045.1"/>
    <property type="molecule type" value="Genomic_DNA"/>
</dbReference>
<keyword evidence="2" id="KW-1185">Reference proteome</keyword>
<proteinExistence type="predicted"/>
<sequence length="157" mass="16572">MPSAIQAGFVSEGEFSVVTLPTAGHLAACGLSSHSAGTRLINASVPALLACFIGNGPTVVLVMPDALHISQAAMKRSLVSCLDWLEETQRFPSVFAAVPKSKAGRSSSSEQSLVPALVKTFLFLGFELLPPSSTPSDLLVLLSDFHVLRTDLSDYLE</sequence>
<dbReference type="InterPro" id="IPR038581">
    <property type="entry name" value="ODC_AZ_sf"/>
</dbReference>
<evidence type="ECO:0000313" key="1">
    <source>
        <dbReference type="EMBL" id="VEL29045.1"/>
    </source>
</evidence>
<dbReference type="Proteomes" id="UP000784294">
    <property type="component" value="Unassembled WGS sequence"/>
</dbReference>
<name>A0A448X672_9PLAT</name>
<organism evidence="1 2">
    <name type="scientific">Protopolystoma xenopodis</name>
    <dbReference type="NCBI Taxonomy" id="117903"/>
    <lineage>
        <taxon>Eukaryota</taxon>
        <taxon>Metazoa</taxon>
        <taxon>Spiralia</taxon>
        <taxon>Lophotrochozoa</taxon>
        <taxon>Platyhelminthes</taxon>
        <taxon>Monogenea</taxon>
        <taxon>Polyopisthocotylea</taxon>
        <taxon>Polystomatidea</taxon>
        <taxon>Polystomatidae</taxon>
        <taxon>Protopolystoma</taxon>
    </lineage>
</organism>
<evidence type="ECO:0000313" key="2">
    <source>
        <dbReference type="Proteomes" id="UP000784294"/>
    </source>
</evidence>